<protein>
    <submittedName>
        <fullName evidence="1">Uncharacterized protein</fullName>
    </submittedName>
</protein>
<organism evidence="1 2">
    <name type="scientific">Claviceps pusilla</name>
    <dbReference type="NCBI Taxonomy" id="123648"/>
    <lineage>
        <taxon>Eukaryota</taxon>
        <taxon>Fungi</taxon>
        <taxon>Dikarya</taxon>
        <taxon>Ascomycota</taxon>
        <taxon>Pezizomycotina</taxon>
        <taxon>Sordariomycetes</taxon>
        <taxon>Hypocreomycetidae</taxon>
        <taxon>Hypocreales</taxon>
        <taxon>Clavicipitaceae</taxon>
        <taxon>Claviceps</taxon>
    </lineage>
</organism>
<sequence length="73" mass="8137">MDQMDGGRRDGWIALWSRAANPQHHDLPAAFTDSRDLGVLAQFTIVKDGSLMRTDRPTQTCDATHTYAKECGM</sequence>
<gene>
    <name evidence="1" type="ORF">E4U43_005816</name>
</gene>
<keyword evidence="2" id="KW-1185">Reference proteome</keyword>
<name>A0A9P7N402_9HYPO</name>
<comment type="caution">
    <text evidence="1">The sequence shown here is derived from an EMBL/GenBank/DDBJ whole genome shotgun (WGS) entry which is preliminary data.</text>
</comment>
<evidence type="ECO:0000313" key="2">
    <source>
        <dbReference type="Proteomes" id="UP000748025"/>
    </source>
</evidence>
<dbReference type="EMBL" id="SRPW01003887">
    <property type="protein sequence ID" value="KAG5985885.1"/>
    <property type="molecule type" value="Genomic_DNA"/>
</dbReference>
<dbReference type="AlphaFoldDB" id="A0A9P7N402"/>
<proteinExistence type="predicted"/>
<accession>A0A9P7N402</accession>
<reference evidence="1" key="1">
    <citation type="journal article" date="2020" name="bioRxiv">
        <title>Whole genome comparisons of ergot fungi reveals the divergence and evolution of species within the genus Claviceps are the result of varying mechanisms driving genome evolution and host range expansion.</title>
        <authorList>
            <person name="Wyka S.A."/>
            <person name="Mondo S.J."/>
            <person name="Liu M."/>
            <person name="Dettman J."/>
            <person name="Nalam V."/>
            <person name="Broders K.D."/>
        </authorList>
    </citation>
    <scope>NUCLEOTIDE SEQUENCE</scope>
    <source>
        <strain evidence="1">CCC 602</strain>
    </source>
</reference>
<evidence type="ECO:0000313" key="1">
    <source>
        <dbReference type="EMBL" id="KAG5985885.1"/>
    </source>
</evidence>
<dbReference type="Proteomes" id="UP000748025">
    <property type="component" value="Unassembled WGS sequence"/>
</dbReference>